<feature type="binding site" evidence="9">
    <location>
        <position position="126"/>
    </location>
    <ligand>
        <name>ATP</name>
        <dbReference type="ChEBI" id="CHEBI:30616"/>
    </ligand>
</feature>
<dbReference type="InterPro" id="IPR000719">
    <property type="entry name" value="Prot_kinase_dom"/>
</dbReference>
<keyword evidence="3" id="KW-0808">Transferase</keyword>
<evidence type="ECO:0000256" key="10">
    <source>
        <dbReference type="RuleBase" id="RU000304"/>
    </source>
</evidence>
<proteinExistence type="inferred from homology"/>
<comment type="catalytic activity">
    <reaction evidence="8">
        <text>L-seryl-[protein] + ATP = O-phospho-L-seryl-[protein] + ADP + H(+)</text>
        <dbReference type="Rhea" id="RHEA:17989"/>
        <dbReference type="Rhea" id="RHEA-COMP:9863"/>
        <dbReference type="Rhea" id="RHEA-COMP:11604"/>
        <dbReference type="ChEBI" id="CHEBI:15378"/>
        <dbReference type="ChEBI" id="CHEBI:29999"/>
        <dbReference type="ChEBI" id="CHEBI:30616"/>
        <dbReference type="ChEBI" id="CHEBI:83421"/>
        <dbReference type="ChEBI" id="CHEBI:456216"/>
        <dbReference type="EC" id="2.7.11.1"/>
    </reaction>
</comment>
<evidence type="ECO:0000256" key="6">
    <source>
        <dbReference type="ARBA" id="ARBA00022840"/>
    </source>
</evidence>
<accession>A0A8C4QE86</accession>
<evidence type="ECO:0000256" key="5">
    <source>
        <dbReference type="ARBA" id="ARBA00022777"/>
    </source>
</evidence>
<dbReference type="Proteomes" id="UP000694388">
    <property type="component" value="Unplaced"/>
</dbReference>
<dbReference type="PROSITE" id="PS50011">
    <property type="entry name" value="PROTEIN_KINASE_DOM"/>
    <property type="match status" value="1"/>
</dbReference>
<comment type="catalytic activity">
    <reaction evidence="7">
        <text>L-threonyl-[protein] + ATP = O-phospho-L-threonyl-[protein] + ADP + H(+)</text>
        <dbReference type="Rhea" id="RHEA:46608"/>
        <dbReference type="Rhea" id="RHEA-COMP:11060"/>
        <dbReference type="Rhea" id="RHEA-COMP:11605"/>
        <dbReference type="ChEBI" id="CHEBI:15378"/>
        <dbReference type="ChEBI" id="CHEBI:30013"/>
        <dbReference type="ChEBI" id="CHEBI:30616"/>
        <dbReference type="ChEBI" id="CHEBI:61977"/>
        <dbReference type="ChEBI" id="CHEBI:456216"/>
        <dbReference type="EC" id="2.7.11.1"/>
    </reaction>
</comment>
<keyword evidence="2 10" id="KW-0723">Serine/threonine-protein kinase</keyword>
<dbReference type="InterPro" id="IPR001245">
    <property type="entry name" value="Ser-Thr/Tyr_kinase_cat_dom"/>
</dbReference>
<dbReference type="OMA" id="GNWITCC"/>
<evidence type="ECO:0000256" key="7">
    <source>
        <dbReference type="ARBA" id="ARBA00047899"/>
    </source>
</evidence>
<dbReference type="GeneTree" id="ENSGT00940000160502"/>
<dbReference type="InterPro" id="IPR051824">
    <property type="entry name" value="LRR_Rcpt-Like_S/T_Kinase"/>
</dbReference>
<comment type="similarity">
    <text evidence="10">Belongs to the protein kinase superfamily.</text>
</comment>
<evidence type="ECO:0000313" key="12">
    <source>
        <dbReference type="Ensembl" id="ENSEBUP00000013692.1"/>
    </source>
</evidence>
<dbReference type="AlphaFoldDB" id="A0A8C4QE86"/>
<dbReference type="GO" id="GO:0004674">
    <property type="term" value="F:protein serine/threonine kinase activity"/>
    <property type="evidence" value="ECO:0007669"/>
    <property type="project" value="UniProtKB-KW"/>
</dbReference>
<evidence type="ECO:0000256" key="1">
    <source>
        <dbReference type="ARBA" id="ARBA00012513"/>
    </source>
</evidence>
<evidence type="ECO:0000256" key="3">
    <source>
        <dbReference type="ARBA" id="ARBA00022679"/>
    </source>
</evidence>
<name>A0A8C4QE86_EPTBU</name>
<dbReference type="SUPFAM" id="SSF56112">
    <property type="entry name" value="Protein kinase-like (PK-like)"/>
    <property type="match status" value="1"/>
</dbReference>
<keyword evidence="13" id="KW-1185">Reference proteome</keyword>
<evidence type="ECO:0000313" key="13">
    <source>
        <dbReference type="Proteomes" id="UP000694388"/>
    </source>
</evidence>
<dbReference type="EC" id="2.7.11.1" evidence="1"/>
<evidence type="ECO:0000256" key="2">
    <source>
        <dbReference type="ARBA" id="ARBA00022527"/>
    </source>
</evidence>
<dbReference type="InterPro" id="IPR017441">
    <property type="entry name" value="Protein_kinase_ATP_BS"/>
</dbReference>
<protein>
    <recommendedName>
        <fullName evidence="1">non-specific serine/threonine protein kinase</fullName>
        <ecNumber evidence="1">2.7.11.1</ecNumber>
    </recommendedName>
</protein>
<dbReference type="Pfam" id="PF07714">
    <property type="entry name" value="PK_Tyr_Ser-Thr"/>
    <property type="match status" value="1"/>
</dbReference>
<organism evidence="12 13">
    <name type="scientific">Eptatretus burgeri</name>
    <name type="common">Inshore hagfish</name>
    <dbReference type="NCBI Taxonomy" id="7764"/>
    <lineage>
        <taxon>Eukaryota</taxon>
        <taxon>Metazoa</taxon>
        <taxon>Chordata</taxon>
        <taxon>Craniata</taxon>
        <taxon>Vertebrata</taxon>
        <taxon>Cyclostomata</taxon>
        <taxon>Myxini</taxon>
        <taxon>Myxiniformes</taxon>
        <taxon>Myxinidae</taxon>
        <taxon>Eptatretinae</taxon>
        <taxon>Eptatretus</taxon>
    </lineage>
</organism>
<dbReference type="Ensembl" id="ENSEBUT00000014268.1">
    <property type="protein sequence ID" value="ENSEBUP00000013692.1"/>
    <property type="gene ID" value="ENSEBUG00000008632.1"/>
</dbReference>
<dbReference type="Gene3D" id="3.30.200.20">
    <property type="entry name" value="Phosphorylase Kinase, domain 1"/>
    <property type="match status" value="1"/>
</dbReference>
<reference evidence="12" key="1">
    <citation type="submission" date="2025-08" db="UniProtKB">
        <authorList>
            <consortium name="Ensembl"/>
        </authorList>
    </citation>
    <scope>IDENTIFICATION</scope>
</reference>
<evidence type="ECO:0000256" key="4">
    <source>
        <dbReference type="ARBA" id="ARBA00022741"/>
    </source>
</evidence>
<keyword evidence="6 9" id="KW-0067">ATP-binding</keyword>
<evidence type="ECO:0000259" key="11">
    <source>
        <dbReference type="PROSITE" id="PS50011"/>
    </source>
</evidence>
<feature type="domain" description="Protein kinase" evidence="11">
    <location>
        <begin position="99"/>
        <end position="363"/>
    </location>
</feature>
<dbReference type="SMART" id="SM00220">
    <property type="entry name" value="S_TKc"/>
    <property type="match status" value="1"/>
</dbReference>
<reference evidence="12" key="2">
    <citation type="submission" date="2025-09" db="UniProtKB">
        <authorList>
            <consortium name="Ensembl"/>
        </authorList>
    </citation>
    <scope>IDENTIFICATION</scope>
</reference>
<dbReference type="GO" id="GO:0005524">
    <property type="term" value="F:ATP binding"/>
    <property type="evidence" value="ECO:0007669"/>
    <property type="project" value="UniProtKB-UniRule"/>
</dbReference>
<dbReference type="PANTHER" id="PTHR48006:SF102">
    <property type="entry name" value="LEUCINE-RICH REPEAT-CONTAINING PROTEIN DDB_G0281931-RELATED"/>
    <property type="match status" value="1"/>
</dbReference>
<dbReference type="PROSITE" id="PS00107">
    <property type="entry name" value="PROTEIN_KINASE_ATP"/>
    <property type="match status" value="1"/>
</dbReference>
<dbReference type="PANTHER" id="PTHR48006">
    <property type="entry name" value="LEUCINE-RICH REPEAT-CONTAINING PROTEIN DDB_G0281931-RELATED"/>
    <property type="match status" value="1"/>
</dbReference>
<sequence length="363" mass="40515">SAMPWNPSSQLTKKKTFLFSNSLVSDHSDSDLVTQPWTCYFYSSNNEWRPSISDMRSGSSPWTYLKILVQSGILTCSKNCIEVQPIFSLTSIREATGDFGPDARIGEGAFGVVFKANIHHTNFAIKRLKQVVNWSCLKVFPPFTLSLLSRLRHPNILELVGYCMESGICCLVYQHMERGSLDNLLHLQEAPSLSFPERLRIAVGVACGLQYLHMSQQHPIIHGDVKSANVLIDKFMSPRLGDFGLAKMWPFKSGKSYTKLSSKALRGTLAYLPQEYVRSGRLSVKVDTYSFGVVSQDCGYLMEKELVEDAMSDCNDDVVKASQHLFDPRAGSFSVVQAPMVLRLALSCVGKHCARPEMTSVCF</sequence>
<keyword evidence="5" id="KW-0418">Kinase</keyword>
<dbReference type="InterPro" id="IPR011009">
    <property type="entry name" value="Kinase-like_dom_sf"/>
</dbReference>
<evidence type="ECO:0000256" key="8">
    <source>
        <dbReference type="ARBA" id="ARBA00048679"/>
    </source>
</evidence>
<dbReference type="PROSITE" id="PS00108">
    <property type="entry name" value="PROTEIN_KINASE_ST"/>
    <property type="match status" value="1"/>
</dbReference>
<keyword evidence="4 9" id="KW-0547">Nucleotide-binding</keyword>
<evidence type="ECO:0000256" key="9">
    <source>
        <dbReference type="PROSITE-ProRule" id="PRU10141"/>
    </source>
</evidence>
<dbReference type="InterPro" id="IPR008271">
    <property type="entry name" value="Ser/Thr_kinase_AS"/>
</dbReference>
<dbReference type="Gene3D" id="1.10.510.10">
    <property type="entry name" value="Transferase(Phosphotransferase) domain 1"/>
    <property type="match status" value="1"/>
</dbReference>